<name>A0ACC0WHL9_9STRA</name>
<keyword evidence="2" id="KW-1185">Reference proteome</keyword>
<sequence length="66" mass="7346">MDNSTNSIQQDFQLNVPVTWEAAPCVLKEGWEGETQEPTQTEIETPEQTQPRGETSVSQKKANAPD</sequence>
<gene>
    <name evidence="1" type="ORF">PsorP6_012606</name>
</gene>
<comment type="caution">
    <text evidence="1">The sequence shown here is derived from an EMBL/GenBank/DDBJ whole genome shotgun (WGS) entry which is preliminary data.</text>
</comment>
<evidence type="ECO:0000313" key="1">
    <source>
        <dbReference type="EMBL" id="KAI9918092.1"/>
    </source>
</evidence>
<dbReference type="EMBL" id="CM047592">
    <property type="protein sequence ID" value="KAI9918092.1"/>
    <property type="molecule type" value="Genomic_DNA"/>
</dbReference>
<reference evidence="1 2" key="1">
    <citation type="journal article" date="2022" name="bioRxiv">
        <title>The genome of the oomycete Peronosclerospora sorghi, a cosmopolitan pathogen of maize and sorghum, is inflated with dispersed pseudogenes.</title>
        <authorList>
            <person name="Fletcher K."/>
            <person name="Martin F."/>
            <person name="Isakeit T."/>
            <person name="Cavanaugh K."/>
            <person name="Magill C."/>
            <person name="Michelmore R."/>
        </authorList>
    </citation>
    <scope>NUCLEOTIDE SEQUENCE [LARGE SCALE GENOMIC DNA]</scope>
    <source>
        <strain evidence="1">P6</strain>
    </source>
</reference>
<evidence type="ECO:0000313" key="2">
    <source>
        <dbReference type="Proteomes" id="UP001163321"/>
    </source>
</evidence>
<organism evidence="1 2">
    <name type="scientific">Peronosclerospora sorghi</name>
    <dbReference type="NCBI Taxonomy" id="230839"/>
    <lineage>
        <taxon>Eukaryota</taxon>
        <taxon>Sar</taxon>
        <taxon>Stramenopiles</taxon>
        <taxon>Oomycota</taxon>
        <taxon>Peronosporomycetes</taxon>
        <taxon>Peronosporales</taxon>
        <taxon>Peronosporaceae</taxon>
        <taxon>Peronosclerospora</taxon>
    </lineage>
</organism>
<proteinExistence type="predicted"/>
<dbReference type="Proteomes" id="UP001163321">
    <property type="component" value="Chromosome 13"/>
</dbReference>
<protein>
    <submittedName>
        <fullName evidence="1">Uncharacterized protein</fullName>
    </submittedName>
</protein>
<accession>A0ACC0WHL9</accession>